<proteinExistence type="predicted"/>
<feature type="compositionally biased region" description="Low complexity" evidence="1">
    <location>
        <begin position="541"/>
        <end position="551"/>
    </location>
</feature>
<keyword evidence="4" id="KW-1185">Reference proteome</keyword>
<feature type="region of interest" description="Disordered" evidence="1">
    <location>
        <begin position="396"/>
        <end position="444"/>
    </location>
</feature>
<feature type="region of interest" description="Disordered" evidence="1">
    <location>
        <begin position="541"/>
        <end position="598"/>
    </location>
</feature>
<gene>
    <name evidence="3" type="ORF">SEMRO_1020_G232100.1</name>
</gene>
<feature type="domain" description="DUF6824" evidence="2">
    <location>
        <begin position="452"/>
        <end position="535"/>
    </location>
</feature>
<reference evidence="3" key="1">
    <citation type="submission" date="2020-06" db="EMBL/GenBank/DDBJ databases">
        <authorList>
            <consortium name="Plant Systems Biology data submission"/>
        </authorList>
    </citation>
    <scope>NUCLEOTIDE SEQUENCE</scope>
    <source>
        <strain evidence="3">D6</strain>
    </source>
</reference>
<evidence type="ECO:0000313" key="3">
    <source>
        <dbReference type="EMBL" id="CAB9519477.1"/>
    </source>
</evidence>
<dbReference type="InterPro" id="IPR049227">
    <property type="entry name" value="DUF6824"/>
</dbReference>
<feature type="compositionally biased region" description="Basic and acidic residues" evidence="1">
    <location>
        <begin position="584"/>
        <end position="598"/>
    </location>
</feature>
<dbReference type="AlphaFoldDB" id="A0A9N8HNS1"/>
<dbReference type="Pfam" id="PF20710">
    <property type="entry name" value="DUF6824"/>
    <property type="match status" value="1"/>
</dbReference>
<protein>
    <submittedName>
        <fullName evidence="3">Transfer protein</fullName>
    </submittedName>
</protein>
<name>A0A9N8HNS1_9STRA</name>
<comment type="caution">
    <text evidence="3">The sequence shown here is derived from an EMBL/GenBank/DDBJ whole genome shotgun (WGS) entry which is preliminary data.</text>
</comment>
<accession>A0A9N8HNS1</accession>
<feature type="compositionally biased region" description="Low complexity" evidence="1">
    <location>
        <begin position="574"/>
        <end position="583"/>
    </location>
</feature>
<dbReference type="Gene3D" id="1.20.5.1200">
    <property type="entry name" value="Alpha-tocopherol transfer"/>
    <property type="match status" value="1"/>
</dbReference>
<sequence length="598" mass="68510">MESPSVSPLPFALDSISVATAATTSTSVSTLSQSQDDNNSDPLLLQTQLQADDGLMIDTVELEWDDKAPAPCVSPDEIESLMAHQMSALSVEDRDKVYHDLYGITPAFTETPELLQARLAAMEDELEQLHDIPAYDMAVLLDRDYVTKDEFRLRFLRADLLDAKKAAHRMARHFKAKMDLFGRDKLVKDITQDDLDDATLKALYSGYCQFLPLRDRAGRMVHVQFVVPPTIDLETKLKIDFYMVMVKSEDIETQRKGCVGIRYFNGQWLQAQQQQQAQPQEQQPQTNNCLWQAPQLLTALPLRPSAMHLCHDSKSIWSPVFAVMKYVLGYFVRNRTREHYGTHEHNLFQLQTYGIITSPSCFPLDLDGKILLEYHHELWRKRRNLERLREEKLVQKEQQQEQEEEEEEEEDVNPQEQQSQPTPADKNDKNKNKKNKSTVVDPEPFSIAGQNDVLLGRGKRFYEHSGNIRFRYMVEHQAADYNATASASAKKRITSDIVAKIHQTGGRFLKDDRDAGWIEVDDETARLKVSHVFRNMRLSKNNNNNTAACSNNHHENNNKGARTKRAREEDVSSKKTATTTASTTREEVSSFKETKEDF</sequence>
<dbReference type="InterPro" id="IPR036865">
    <property type="entry name" value="CRAL-TRIO_dom_sf"/>
</dbReference>
<evidence type="ECO:0000313" key="4">
    <source>
        <dbReference type="Proteomes" id="UP001153069"/>
    </source>
</evidence>
<dbReference type="EMBL" id="CAICTM010001018">
    <property type="protein sequence ID" value="CAB9519477.1"/>
    <property type="molecule type" value="Genomic_DNA"/>
</dbReference>
<dbReference type="OrthoDB" id="7837562at2759"/>
<organism evidence="3 4">
    <name type="scientific">Seminavis robusta</name>
    <dbReference type="NCBI Taxonomy" id="568900"/>
    <lineage>
        <taxon>Eukaryota</taxon>
        <taxon>Sar</taxon>
        <taxon>Stramenopiles</taxon>
        <taxon>Ochrophyta</taxon>
        <taxon>Bacillariophyta</taxon>
        <taxon>Bacillariophyceae</taxon>
        <taxon>Bacillariophycidae</taxon>
        <taxon>Naviculales</taxon>
        <taxon>Naviculaceae</taxon>
        <taxon>Seminavis</taxon>
    </lineage>
</organism>
<dbReference type="SUPFAM" id="SSF46938">
    <property type="entry name" value="CRAL/TRIO N-terminal domain"/>
    <property type="match status" value="1"/>
</dbReference>
<dbReference type="InterPro" id="IPR036273">
    <property type="entry name" value="CRAL/TRIO_N_dom_sf"/>
</dbReference>
<dbReference type="Gene3D" id="3.40.525.10">
    <property type="entry name" value="CRAL-TRIO lipid binding domain"/>
    <property type="match status" value="1"/>
</dbReference>
<dbReference type="Proteomes" id="UP001153069">
    <property type="component" value="Unassembled WGS sequence"/>
</dbReference>
<feature type="compositionally biased region" description="Acidic residues" evidence="1">
    <location>
        <begin position="400"/>
        <end position="413"/>
    </location>
</feature>
<evidence type="ECO:0000256" key="1">
    <source>
        <dbReference type="SAM" id="MobiDB-lite"/>
    </source>
</evidence>
<evidence type="ECO:0000259" key="2">
    <source>
        <dbReference type="Pfam" id="PF20710"/>
    </source>
</evidence>